<evidence type="ECO:0000256" key="2">
    <source>
        <dbReference type="ARBA" id="ARBA00012726"/>
    </source>
</evidence>
<dbReference type="GO" id="GO:0006281">
    <property type="term" value="P:DNA repair"/>
    <property type="evidence" value="ECO:0007669"/>
    <property type="project" value="TreeGrafter"/>
</dbReference>
<dbReference type="Gene3D" id="3.90.1860.10">
    <property type="entry name" value="tRNA-splicing ligase RtcB"/>
    <property type="match status" value="1"/>
</dbReference>
<dbReference type="GO" id="GO:0003909">
    <property type="term" value="F:DNA ligase activity"/>
    <property type="evidence" value="ECO:0007669"/>
    <property type="project" value="TreeGrafter"/>
</dbReference>
<dbReference type="GO" id="GO:0006396">
    <property type="term" value="P:RNA processing"/>
    <property type="evidence" value="ECO:0007669"/>
    <property type="project" value="InterPro"/>
</dbReference>
<evidence type="ECO:0000313" key="10">
    <source>
        <dbReference type="EMBL" id="QJA91486.1"/>
    </source>
</evidence>
<evidence type="ECO:0000313" key="9">
    <source>
        <dbReference type="EMBL" id="QJA83423.1"/>
    </source>
</evidence>
<protein>
    <recommendedName>
        <fullName evidence="2">3'-phosphate/5'-hydroxy nucleic acid ligase</fullName>
        <ecNumber evidence="2">6.5.1.8</ecNumber>
    </recommendedName>
</protein>
<dbReference type="GO" id="GO:0042245">
    <property type="term" value="P:RNA repair"/>
    <property type="evidence" value="ECO:0007669"/>
    <property type="project" value="TreeGrafter"/>
</dbReference>
<comment type="catalytic activity">
    <reaction evidence="8">
        <text>a 3'-end 3'-phospho-ribonucleotide-RNA + a 5'-end dephospho-ribonucleoside-RNA + GTP = a ribonucleotidyl-ribonucleotide-RNA + GMP + diphosphate</text>
        <dbReference type="Rhea" id="RHEA:68076"/>
        <dbReference type="Rhea" id="RHEA-COMP:10463"/>
        <dbReference type="Rhea" id="RHEA-COMP:13936"/>
        <dbReference type="Rhea" id="RHEA-COMP:17355"/>
        <dbReference type="ChEBI" id="CHEBI:33019"/>
        <dbReference type="ChEBI" id="CHEBI:37565"/>
        <dbReference type="ChEBI" id="CHEBI:58115"/>
        <dbReference type="ChEBI" id="CHEBI:83062"/>
        <dbReference type="ChEBI" id="CHEBI:138284"/>
        <dbReference type="ChEBI" id="CHEBI:173118"/>
        <dbReference type="EC" id="6.5.1.8"/>
    </reaction>
</comment>
<keyword evidence="6" id="KW-0342">GTP-binding</keyword>
<dbReference type="GO" id="GO:0005525">
    <property type="term" value="F:GTP binding"/>
    <property type="evidence" value="ECO:0007669"/>
    <property type="project" value="UniProtKB-KW"/>
</dbReference>
<keyword evidence="4" id="KW-0479">Metal-binding</keyword>
<dbReference type="GO" id="GO:0170057">
    <property type="term" value="F:RNA ligase (GTP) activity"/>
    <property type="evidence" value="ECO:0007669"/>
    <property type="project" value="UniProtKB-EC"/>
</dbReference>
<dbReference type="EMBL" id="MT142991">
    <property type="protein sequence ID" value="QJA91486.1"/>
    <property type="molecule type" value="Genomic_DNA"/>
</dbReference>
<proteinExistence type="predicted"/>
<dbReference type="AlphaFoldDB" id="A0A6M3L9F1"/>
<gene>
    <name evidence="9" type="ORF">MM415A00288_0043</name>
    <name evidence="10" type="ORF">MM415B03353_0004</name>
</gene>
<evidence type="ECO:0000256" key="5">
    <source>
        <dbReference type="ARBA" id="ARBA00022741"/>
    </source>
</evidence>
<reference evidence="10" key="1">
    <citation type="submission" date="2020-03" db="EMBL/GenBank/DDBJ databases">
        <title>The deep terrestrial virosphere.</title>
        <authorList>
            <person name="Holmfeldt K."/>
            <person name="Nilsson E."/>
            <person name="Simone D."/>
            <person name="Lopez-Fernandez M."/>
            <person name="Wu X."/>
            <person name="de Brujin I."/>
            <person name="Lundin D."/>
            <person name="Andersson A."/>
            <person name="Bertilsson S."/>
            <person name="Dopson M."/>
        </authorList>
    </citation>
    <scope>NUCLEOTIDE SEQUENCE</scope>
    <source>
        <strain evidence="9">MM415A00288</strain>
        <strain evidence="10">MM415B03353</strain>
    </source>
</reference>
<name>A0A6M3L9F1_9ZZZZ</name>
<dbReference type="EC" id="6.5.1.8" evidence="2"/>
<dbReference type="SUPFAM" id="SSF103365">
    <property type="entry name" value="Hypothetical protein PH1602"/>
    <property type="match status" value="1"/>
</dbReference>
<evidence type="ECO:0000256" key="8">
    <source>
        <dbReference type="ARBA" id="ARBA00047746"/>
    </source>
</evidence>
<evidence type="ECO:0000256" key="3">
    <source>
        <dbReference type="ARBA" id="ARBA00022598"/>
    </source>
</evidence>
<keyword evidence="7" id="KW-0464">Manganese</keyword>
<dbReference type="InterPro" id="IPR036025">
    <property type="entry name" value="RtcB-like_sf"/>
</dbReference>
<dbReference type="Pfam" id="PF01139">
    <property type="entry name" value="RtcB"/>
    <property type="match status" value="2"/>
</dbReference>
<comment type="cofactor">
    <cofactor evidence="1">
        <name>Mn(2+)</name>
        <dbReference type="ChEBI" id="CHEBI:29035"/>
    </cofactor>
</comment>
<dbReference type="GO" id="GO:0030145">
    <property type="term" value="F:manganese ion binding"/>
    <property type="evidence" value="ECO:0007669"/>
    <property type="project" value="TreeGrafter"/>
</dbReference>
<dbReference type="InterPro" id="IPR001233">
    <property type="entry name" value="RtcB"/>
</dbReference>
<dbReference type="PANTHER" id="PTHR43749:SF2">
    <property type="entry name" value="RNA-SPLICING LIGASE RTCB"/>
    <property type="match status" value="1"/>
</dbReference>
<dbReference type="PANTHER" id="PTHR43749">
    <property type="entry name" value="RNA-SPLICING LIGASE RTCB"/>
    <property type="match status" value="1"/>
</dbReference>
<organism evidence="10">
    <name type="scientific">viral metagenome</name>
    <dbReference type="NCBI Taxonomy" id="1070528"/>
    <lineage>
        <taxon>unclassified sequences</taxon>
        <taxon>metagenomes</taxon>
        <taxon>organismal metagenomes</taxon>
    </lineage>
</organism>
<evidence type="ECO:0000256" key="7">
    <source>
        <dbReference type="ARBA" id="ARBA00023211"/>
    </source>
</evidence>
<evidence type="ECO:0000256" key="1">
    <source>
        <dbReference type="ARBA" id="ARBA00001936"/>
    </source>
</evidence>
<keyword evidence="3" id="KW-0436">Ligase</keyword>
<evidence type="ECO:0000256" key="4">
    <source>
        <dbReference type="ARBA" id="ARBA00022723"/>
    </source>
</evidence>
<dbReference type="EMBL" id="MT142510">
    <property type="protein sequence ID" value="QJA83423.1"/>
    <property type="molecule type" value="Genomic_DNA"/>
</dbReference>
<sequence length="383" mass="42498">MIKVYSDNKIPIKSWVTDIEDSALKQANNLANLPFAFRHVALMPDCHQGYGMPIGGVLATKDVIIPNAVGVDIGCGMCAIRTSLKEIPTDELKKIMGYIRDAIPVGFNHHQTDQDNKLMPLIEKELPIVSAQYNSALKQIGTLGGGNHFIEIQKGDDGYIWVMIHSGSRNIGKQVADHYNAIAKDMNKKYYSSVPLDQDLAFLPIGTKQTGQYIDEMKYCVDFALANRKLMMNRVMDIIGFEFFPSEMINIAHNYASLENHFGSNVWVHRKGATLARKGTIGIIPSSQGAKSYIVEGKGNKDSFESCSHGAGRRMGRKQAERELDLDAEQKHLEDMGVIHSVRNKSDLDEAPSAYKDIDVVMDNQKDLVDIMVELTPLGVIKG</sequence>
<accession>A0A6M3L9F1</accession>
<dbReference type="InterPro" id="IPR052915">
    <property type="entry name" value="RtcB-like"/>
</dbReference>
<evidence type="ECO:0000256" key="6">
    <source>
        <dbReference type="ARBA" id="ARBA00023134"/>
    </source>
</evidence>
<keyword evidence="5" id="KW-0547">Nucleotide-binding</keyword>